<name>A0A218Y520_PUNGR</name>
<proteinExistence type="predicted"/>
<protein>
    <submittedName>
        <fullName evidence="1">Uncharacterized protein</fullName>
    </submittedName>
</protein>
<comment type="caution">
    <text evidence="1">The sequence shown here is derived from an EMBL/GenBank/DDBJ whole genome shotgun (WGS) entry which is preliminary data.</text>
</comment>
<organism evidence="1 2">
    <name type="scientific">Punica granatum</name>
    <name type="common">Pomegranate</name>
    <dbReference type="NCBI Taxonomy" id="22663"/>
    <lineage>
        <taxon>Eukaryota</taxon>
        <taxon>Viridiplantae</taxon>
        <taxon>Streptophyta</taxon>
        <taxon>Embryophyta</taxon>
        <taxon>Tracheophyta</taxon>
        <taxon>Spermatophyta</taxon>
        <taxon>Magnoliopsida</taxon>
        <taxon>eudicotyledons</taxon>
        <taxon>Gunneridae</taxon>
        <taxon>Pentapetalae</taxon>
        <taxon>rosids</taxon>
        <taxon>malvids</taxon>
        <taxon>Myrtales</taxon>
        <taxon>Lythraceae</taxon>
        <taxon>Punica</taxon>
    </lineage>
</organism>
<dbReference type="Proteomes" id="UP000197138">
    <property type="component" value="Unassembled WGS sequence"/>
</dbReference>
<reference evidence="2" key="1">
    <citation type="journal article" date="2017" name="Plant J.">
        <title>The pomegranate (Punica granatum L.) genome and the genomics of punicalagin biosynthesis.</title>
        <authorList>
            <person name="Qin G."/>
            <person name="Xu C."/>
            <person name="Ming R."/>
            <person name="Tang H."/>
            <person name="Guyot R."/>
            <person name="Kramer E.M."/>
            <person name="Hu Y."/>
            <person name="Yi X."/>
            <person name="Qi Y."/>
            <person name="Xu X."/>
            <person name="Gao Z."/>
            <person name="Pan H."/>
            <person name="Jian J."/>
            <person name="Tian Y."/>
            <person name="Yue Z."/>
            <person name="Xu Y."/>
        </authorList>
    </citation>
    <scope>NUCLEOTIDE SEQUENCE [LARGE SCALE GENOMIC DNA]</scope>
    <source>
        <strain evidence="2">cv. Dabenzi</strain>
    </source>
</reference>
<evidence type="ECO:0000313" key="1">
    <source>
        <dbReference type="EMBL" id="OWM91632.1"/>
    </source>
</evidence>
<gene>
    <name evidence="1" type="ORF">CDL15_Pgr020302</name>
</gene>
<dbReference type="EMBL" id="MTKT01000065">
    <property type="protein sequence ID" value="OWM91632.1"/>
    <property type="molecule type" value="Genomic_DNA"/>
</dbReference>
<sequence>MEPKYLKASWIQPRGRAAFMREEEVDFRRDVDFRIRFQEEEVEFRRDGFRRIQEGEVDFTIRNELGF</sequence>
<accession>A0A218Y520</accession>
<dbReference type="AlphaFoldDB" id="A0A218Y520"/>
<evidence type="ECO:0000313" key="2">
    <source>
        <dbReference type="Proteomes" id="UP000197138"/>
    </source>
</evidence>